<evidence type="ECO:0000256" key="7">
    <source>
        <dbReference type="ARBA" id="ARBA00023033"/>
    </source>
</evidence>
<evidence type="ECO:0000256" key="4">
    <source>
        <dbReference type="ARBA" id="ARBA00022723"/>
    </source>
</evidence>
<comment type="cofactor">
    <cofactor evidence="1 8">
        <name>heme</name>
        <dbReference type="ChEBI" id="CHEBI:30413"/>
    </cofactor>
</comment>
<evidence type="ECO:0000313" key="11">
    <source>
        <dbReference type="Proteomes" id="UP000593561"/>
    </source>
</evidence>
<evidence type="ECO:0000256" key="2">
    <source>
        <dbReference type="ARBA" id="ARBA00010617"/>
    </source>
</evidence>
<evidence type="ECO:0000256" key="8">
    <source>
        <dbReference type="PIRSR" id="PIRSR602401-1"/>
    </source>
</evidence>
<evidence type="ECO:0000256" key="3">
    <source>
        <dbReference type="ARBA" id="ARBA00022617"/>
    </source>
</evidence>
<dbReference type="Proteomes" id="UP000593561">
    <property type="component" value="Unassembled WGS sequence"/>
</dbReference>
<dbReference type="AlphaFoldDB" id="A0A7J8SFJ7"/>
<dbReference type="CDD" id="cd11072">
    <property type="entry name" value="CYP71-like"/>
    <property type="match status" value="1"/>
</dbReference>
<dbReference type="SUPFAM" id="SSF48264">
    <property type="entry name" value="Cytochrome P450"/>
    <property type="match status" value="1"/>
</dbReference>
<evidence type="ECO:0000256" key="1">
    <source>
        <dbReference type="ARBA" id="ARBA00001971"/>
    </source>
</evidence>
<comment type="caution">
    <text evidence="10">The sequence shown here is derived from an EMBL/GenBank/DDBJ whole genome shotgun (WGS) entry which is preliminary data.</text>
</comment>
<proteinExistence type="inferred from homology"/>
<reference evidence="10 11" key="1">
    <citation type="journal article" date="2019" name="Genome Biol. Evol.">
        <title>Insights into the evolution of the New World diploid cottons (Gossypium, subgenus Houzingenia) based on genome sequencing.</title>
        <authorList>
            <person name="Grover C.E."/>
            <person name="Arick M.A. 2nd"/>
            <person name="Thrash A."/>
            <person name="Conover J.L."/>
            <person name="Sanders W.S."/>
            <person name="Peterson D.G."/>
            <person name="Frelichowski J.E."/>
            <person name="Scheffler J.A."/>
            <person name="Scheffler B.E."/>
            <person name="Wendel J.F."/>
        </authorList>
    </citation>
    <scope>NUCLEOTIDE SEQUENCE [LARGE SCALE GENOMIC DNA]</scope>
    <source>
        <strain evidence="10">27</strain>
        <tissue evidence="10">Leaf</tissue>
    </source>
</reference>
<feature type="binding site" description="axial binding residue" evidence="8">
    <location>
        <position position="443"/>
    </location>
    <ligand>
        <name>heme</name>
        <dbReference type="ChEBI" id="CHEBI:30413"/>
    </ligand>
    <ligandPart>
        <name>Fe</name>
        <dbReference type="ChEBI" id="CHEBI:18248"/>
    </ligandPart>
</feature>
<dbReference type="PRINTS" id="PR00385">
    <property type="entry name" value="P450"/>
</dbReference>
<comment type="similarity">
    <text evidence="2 9">Belongs to the cytochrome P450 family.</text>
</comment>
<keyword evidence="7 9" id="KW-0503">Monooxygenase</keyword>
<dbReference type="InterPro" id="IPR001128">
    <property type="entry name" value="Cyt_P450"/>
</dbReference>
<sequence length="520" mass="58643">MEFQISLLQLLISFLLFLFMVITSVRKSKAKNLTQKLIPGPWKLPLIGNLHQLAASGLPHRTLRDLATKHGDFMHLQLGQVSSVVVSSPEMAKEIMKTHDIVFANRPFLVVAKMTTYECTDIVFAPYGTYWRNLRKICTSELLSAARVASFRSIREEEVLNLVETIKSNEGLAVNLTEEVFSMSYAITARAAFGKKCKDQEAFISVVAEESKVNSGFFVSEFFPSLKFLDVVSGLKHRVEKIHGETDRIVGNIVNDHKESRAKGRSEDEDQEDLVDVLLRLQEDGEFPLTDNNIKAVLFDVFSAGSETSATAVEWAMSEMIKNPRVMTKAQAEVRQVFEGKGNVDEPGLHQLKYLKCVIKETLRLHPVVPLLIPRESSKNCVVNGFEIPAKTRVIVNAWAIGRDPNHWVEPEKFEPERFVNSSVDFMGTNFEFIPFGAGRRICPGLLFALPNVELPLAQLLFHFDWKLPGGMKQEDMDMTEKFGVSMKRENDLVLVPSPYHASITIAQRHTFMLHTSMSL</sequence>
<evidence type="ECO:0000256" key="5">
    <source>
        <dbReference type="ARBA" id="ARBA00023002"/>
    </source>
</evidence>
<dbReference type="EMBL" id="JABFAC010000009">
    <property type="protein sequence ID" value="MBA0624851.1"/>
    <property type="molecule type" value="Genomic_DNA"/>
</dbReference>
<dbReference type="Gene3D" id="1.10.630.10">
    <property type="entry name" value="Cytochrome P450"/>
    <property type="match status" value="1"/>
</dbReference>
<dbReference type="InterPro" id="IPR002401">
    <property type="entry name" value="Cyt_P450_E_grp-I"/>
</dbReference>
<dbReference type="GO" id="GO:0004497">
    <property type="term" value="F:monooxygenase activity"/>
    <property type="evidence" value="ECO:0007669"/>
    <property type="project" value="UniProtKB-KW"/>
</dbReference>
<dbReference type="PROSITE" id="PS00086">
    <property type="entry name" value="CYTOCHROME_P450"/>
    <property type="match status" value="1"/>
</dbReference>
<gene>
    <name evidence="10" type="ORF">Godav_010133</name>
</gene>
<evidence type="ECO:0000313" key="10">
    <source>
        <dbReference type="EMBL" id="MBA0624851.1"/>
    </source>
</evidence>
<protein>
    <recommendedName>
        <fullName evidence="12">Cytochrome P450</fullName>
    </recommendedName>
</protein>
<keyword evidence="4 8" id="KW-0479">Metal-binding</keyword>
<keyword evidence="6 8" id="KW-0408">Iron</keyword>
<dbReference type="GO" id="GO:0020037">
    <property type="term" value="F:heme binding"/>
    <property type="evidence" value="ECO:0007669"/>
    <property type="project" value="InterPro"/>
</dbReference>
<dbReference type="PANTHER" id="PTHR47955">
    <property type="entry name" value="CYTOCHROME P450 FAMILY 71 PROTEIN"/>
    <property type="match status" value="1"/>
</dbReference>
<keyword evidence="5 9" id="KW-0560">Oxidoreductase</keyword>
<evidence type="ECO:0000256" key="9">
    <source>
        <dbReference type="RuleBase" id="RU000461"/>
    </source>
</evidence>
<dbReference type="InterPro" id="IPR017972">
    <property type="entry name" value="Cyt_P450_CS"/>
</dbReference>
<dbReference type="GO" id="GO:0016705">
    <property type="term" value="F:oxidoreductase activity, acting on paired donors, with incorporation or reduction of molecular oxygen"/>
    <property type="evidence" value="ECO:0007669"/>
    <property type="project" value="InterPro"/>
</dbReference>
<dbReference type="Pfam" id="PF00067">
    <property type="entry name" value="p450"/>
    <property type="match status" value="1"/>
</dbReference>
<name>A0A7J8SFJ7_GOSDV</name>
<dbReference type="FunFam" id="1.10.630.10:FF:000008">
    <property type="entry name" value="Cytochrome P450 71D8"/>
    <property type="match status" value="1"/>
</dbReference>
<keyword evidence="11" id="KW-1185">Reference proteome</keyword>
<evidence type="ECO:0000256" key="6">
    <source>
        <dbReference type="ARBA" id="ARBA00023004"/>
    </source>
</evidence>
<accession>A0A7J8SFJ7</accession>
<dbReference type="InterPro" id="IPR036396">
    <property type="entry name" value="Cyt_P450_sf"/>
</dbReference>
<dbReference type="PRINTS" id="PR00463">
    <property type="entry name" value="EP450I"/>
</dbReference>
<dbReference type="PANTHER" id="PTHR47955:SF8">
    <property type="entry name" value="CYTOCHROME P450 71D11-LIKE"/>
    <property type="match status" value="1"/>
</dbReference>
<organism evidence="10 11">
    <name type="scientific">Gossypium davidsonii</name>
    <name type="common">Davidson's cotton</name>
    <name type="synonym">Gossypium klotzschianum subsp. davidsonii</name>
    <dbReference type="NCBI Taxonomy" id="34287"/>
    <lineage>
        <taxon>Eukaryota</taxon>
        <taxon>Viridiplantae</taxon>
        <taxon>Streptophyta</taxon>
        <taxon>Embryophyta</taxon>
        <taxon>Tracheophyta</taxon>
        <taxon>Spermatophyta</taxon>
        <taxon>Magnoliopsida</taxon>
        <taxon>eudicotyledons</taxon>
        <taxon>Gunneridae</taxon>
        <taxon>Pentapetalae</taxon>
        <taxon>rosids</taxon>
        <taxon>malvids</taxon>
        <taxon>Malvales</taxon>
        <taxon>Malvaceae</taxon>
        <taxon>Malvoideae</taxon>
        <taxon>Gossypium</taxon>
    </lineage>
</organism>
<keyword evidence="3 8" id="KW-0349">Heme</keyword>
<evidence type="ECO:0008006" key="12">
    <source>
        <dbReference type="Google" id="ProtNLM"/>
    </source>
</evidence>
<dbReference type="GO" id="GO:0005506">
    <property type="term" value="F:iron ion binding"/>
    <property type="evidence" value="ECO:0007669"/>
    <property type="project" value="InterPro"/>
</dbReference>